<organism evidence="1 2">
    <name type="scientific">Staphylotrichum tortipilum</name>
    <dbReference type="NCBI Taxonomy" id="2831512"/>
    <lineage>
        <taxon>Eukaryota</taxon>
        <taxon>Fungi</taxon>
        <taxon>Dikarya</taxon>
        <taxon>Ascomycota</taxon>
        <taxon>Pezizomycotina</taxon>
        <taxon>Sordariomycetes</taxon>
        <taxon>Sordariomycetidae</taxon>
        <taxon>Sordariales</taxon>
        <taxon>Chaetomiaceae</taxon>
        <taxon>Staphylotrichum</taxon>
    </lineage>
</organism>
<dbReference type="EMBL" id="MU855668">
    <property type="protein sequence ID" value="KAK3900473.1"/>
    <property type="molecule type" value="Genomic_DNA"/>
</dbReference>
<proteinExistence type="predicted"/>
<name>A0AAN6MID6_9PEZI</name>
<reference evidence="1" key="1">
    <citation type="journal article" date="2023" name="Mol. Phylogenet. Evol.">
        <title>Genome-scale phylogeny and comparative genomics of the fungal order Sordariales.</title>
        <authorList>
            <person name="Hensen N."/>
            <person name="Bonometti L."/>
            <person name="Westerberg I."/>
            <person name="Brannstrom I.O."/>
            <person name="Guillou S."/>
            <person name="Cros-Aarteil S."/>
            <person name="Calhoun S."/>
            <person name="Haridas S."/>
            <person name="Kuo A."/>
            <person name="Mondo S."/>
            <person name="Pangilinan J."/>
            <person name="Riley R."/>
            <person name="LaButti K."/>
            <person name="Andreopoulos B."/>
            <person name="Lipzen A."/>
            <person name="Chen C."/>
            <person name="Yan M."/>
            <person name="Daum C."/>
            <person name="Ng V."/>
            <person name="Clum A."/>
            <person name="Steindorff A."/>
            <person name="Ohm R.A."/>
            <person name="Martin F."/>
            <person name="Silar P."/>
            <person name="Natvig D.O."/>
            <person name="Lalanne C."/>
            <person name="Gautier V."/>
            <person name="Ament-Velasquez S.L."/>
            <person name="Kruys A."/>
            <person name="Hutchinson M.I."/>
            <person name="Powell A.J."/>
            <person name="Barry K."/>
            <person name="Miller A.N."/>
            <person name="Grigoriev I.V."/>
            <person name="Debuchy R."/>
            <person name="Gladieux P."/>
            <person name="Hiltunen Thoren M."/>
            <person name="Johannesson H."/>
        </authorList>
    </citation>
    <scope>NUCLEOTIDE SEQUENCE</scope>
    <source>
        <strain evidence="1">CBS 103.79</strain>
    </source>
</reference>
<dbReference type="AlphaFoldDB" id="A0AAN6MID6"/>
<keyword evidence="2" id="KW-1185">Reference proteome</keyword>
<protein>
    <submittedName>
        <fullName evidence="1">Uncharacterized protein</fullName>
    </submittedName>
</protein>
<evidence type="ECO:0000313" key="1">
    <source>
        <dbReference type="EMBL" id="KAK3900473.1"/>
    </source>
</evidence>
<dbReference type="Proteomes" id="UP001303889">
    <property type="component" value="Unassembled WGS sequence"/>
</dbReference>
<evidence type="ECO:0000313" key="2">
    <source>
        <dbReference type="Proteomes" id="UP001303889"/>
    </source>
</evidence>
<reference evidence="1" key="2">
    <citation type="submission" date="2023-05" db="EMBL/GenBank/DDBJ databases">
        <authorList>
            <consortium name="Lawrence Berkeley National Laboratory"/>
            <person name="Steindorff A."/>
            <person name="Hensen N."/>
            <person name="Bonometti L."/>
            <person name="Westerberg I."/>
            <person name="Brannstrom I.O."/>
            <person name="Guillou S."/>
            <person name="Cros-Aarteil S."/>
            <person name="Calhoun S."/>
            <person name="Haridas S."/>
            <person name="Kuo A."/>
            <person name="Mondo S."/>
            <person name="Pangilinan J."/>
            <person name="Riley R."/>
            <person name="Labutti K."/>
            <person name="Andreopoulos B."/>
            <person name="Lipzen A."/>
            <person name="Chen C."/>
            <person name="Yanf M."/>
            <person name="Daum C."/>
            <person name="Ng V."/>
            <person name="Clum A."/>
            <person name="Ohm R."/>
            <person name="Martin F."/>
            <person name="Silar P."/>
            <person name="Natvig D."/>
            <person name="Lalanne C."/>
            <person name="Gautier V."/>
            <person name="Ament-Velasquez S.L."/>
            <person name="Kruys A."/>
            <person name="Hutchinson M.I."/>
            <person name="Powell A.J."/>
            <person name="Barry K."/>
            <person name="Miller A.N."/>
            <person name="Grigoriev I.V."/>
            <person name="Debuchy R."/>
            <person name="Gladieux P."/>
            <person name="Thoren M.H."/>
            <person name="Johannesson H."/>
        </authorList>
    </citation>
    <scope>NUCLEOTIDE SEQUENCE</scope>
    <source>
        <strain evidence="1">CBS 103.79</strain>
    </source>
</reference>
<feature type="non-terminal residue" evidence="1">
    <location>
        <position position="1"/>
    </location>
</feature>
<sequence length="128" mass="14453">LAILAKRWCLDSSKVIHILTTKQARYVHMVIDYDNPGHPACPLRALKGRHMKPISVPASVGDYIQTFVNEFEHQHRARGGRYPIQAGDHIAAMLEEHNIRRADGSPAWLPAHRVALCRQDMRTPTTGQ</sequence>
<gene>
    <name evidence="1" type="ORF">C8A05DRAFT_17225</name>
</gene>
<comment type="caution">
    <text evidence="1">The sequence shown here is derived from an EMBL/GenBank/DDBJ whole genome shotgun (WGS) entry which is preliminary data.</text>
</comment>
<accession>A0AAN6MID6</accession>